<feature type="compositionally biased region" description="Polar residues" evidence="1">
    <location>
        <begin position="223"/>
        <end position="232"/>
    </location>
</feature>
<comment type="caution">
    <text evidence="3">The sequence shown here is derived from an EMBL/GenBank/DDBJ whole genome shotgun (WGS) entry which is preliminary data.</text>
</comment>
<evidence type="ECO:0000256" key="1">
    <source>
        <dbReference type="SAM" id="MobiDB-lite"/>
    </source>
</evidence>
<feature type="compositionally biased region" description="Low complexity" evidence="1">
    <location>
        <begin position="188"/>
        <end position="222"/>
    </location>
</feature>
<dbReference type="EMBL" id="JAPZBO010000009">
    <property type="protein sequence ID" value="KAJ5302915.1"/>
    <property type="molecule type" value="Genomic_DNA"/>
</dbReference>
<feature type="transmembrane region" description="Helical" evidence="2">
    <location>
        <begin position="143"/>
        <end position="168"/>
    </location>
</feature>
<keyword evidence="4" id="KW-1185">Reference proteome</keyword>
<protein>
    <recommendedName>
        <fullName evidence="5">Apple domain-containing protein</fullName>
    </recommendedName>
</protein>
<keyword evidence="2" id="KW-0812">Transmembrane</keyword>
<evidence type="ECO:0000313" key="3">
    <source>
        <dbReference type="EMBL" id="KAJ5302915.1"/>
    </source>
</evidence>
<sequence length="354" mass="37089">MQASIDAKNSGSILLDTRVYSDPINLVATGSTANIDMEKSNYPYAFENNARKSYGDLEVVPEDERKTRAHGGEPPSASLWEARGRSGNLEVAPEHGMEVAYNHEAPIWISGPVTSYGGLDGNIIKNEPKKSKRRICGLRARTFWILLVIIVFAVAGGVGGGVGGTLIIQNRDQKVALTDTSDRTQQGSNTSSTTTNTSPLSSTSSASTSGTTTTGRASTTSSAPITSGTNGLAANPCPGKNLTTIEGSDDSIFTILCSVDWPSGEKSQYGNVTVEDLTVPSTAYTLKECIADCVNFNNAEPGESPCRGVVYTANLTAAFDGGQDGNCFLKNTIGRYFPTSDTSMAAGILGGGIS</sequence>
<accession>A0A9W9PNU0</accession>
<evidence type="ECO:0008006" key="5">
    <source>
        <dbReference type="Google" id="ProtNLM"/>
    </source>
</evidence>
<dbReference type="AlphaFoldDB" id="A0A9W9PNU0"/>
<feature type="region of interest" description="Disordered" evidence="1">
    <location>
        <begin position="62"/>
        <end position="83"/>
    </location>
</feature>
<gene>
    <name evidence="3" type="ORF">N7476_009714</name>
</gene>
<keyword evidence="2" id="KW-0472">Membrane</keyword>
<dbReference type="OrthoDB" id="5358884at2759"/>
<proteinExistence type="predicted"/>
<organism evidence="3 4">
    <name type="scientific">Penicillium atrosanguineum</name>
    <dbReference type="NCBI Taxonomy" id="1132637"/>
    <lineage>
        <taxon>Eukaryota</taxon>
        <taxon>Fungi</taxon>
        <taxon>Dikarya</taxon>
        <taxon>Ascomycota</taxon>
        <taxon>Pezizomycotina</taxon>
        <taxon>Eurotiomycetes</taxon>
        <taxon>Eurotiomycetidae</taxon>
        <taxon>Eurotiales</taxon>
        <taxon>Aspergillaceae</taxon>
        <taxon>Penicillium</taxon>
    </lineage>
</organism>
<name>A0A9W9PNU0_9EURO</name>
<dbReference type="Proteomes" id="UP001147746">
    <property type="component" value="Unassembled WGS sequence"/>
</dbReference>
<keyword evidence="2" id="KW-1133">Transmembrane helix</keyword>
<feature type="region of interest" description="Disordered" evidence="1">
    <location>
        <begin position="178"/>
        <end position="232"/>
    </location>
</feature>
<reference evidence="3" key="2">
    <citation type="journal article" date="2023" name="IMA Fungus">
        <title>Comparative genomic study of the Penicillium genus elucidates a diverse pangenome and 15 lateral gene transfer events.</title>
        <authorList>
            <person name="Petersen C."/>
            <person name="Sorensen T."/>
            <person name="Nielsen M.R."/>
            <person name="Sondergaard T.E."/>
            <person name="Sorensen J.L."/>
            <person name="Fitzpatrick D.A."/>
            <person name="Frisvad J.C."/>
            <person name="Nielsen K.L."/>
        </authorList>
    </citation>
    <scope>NUCLEOTIDE SEQUENCE</scope>
    <source>
        <strain evidence="3">IBT 21472</strain>
    </source>
</reference>
<reference evidence="3" key="1">
    <citation type="submission" date="2022-12" db="EMBL/GenBank/DDBJ databases">
        <authorList>
            <person name="Petersen C."/>
        </authorList>
    </citation>
    <scope>NUCLEOTIDE SEQUENCE</scope>
    <source>
        <strain evidence="3">IBT 21472</strain>
    </source>
</reference>
<evidence type="ECO:0000313" key="4">
    <source>
        <dbReference type="Proteomes" id="UP001147746"/>
    </source>
</evidence>
<evidence type="ECO:0000256" key="2">
    <source>
        <dbReference type="SAM" id="Phobius"/>
    </source>
</evidence>